<dbReference type="PROSITE" id="PS51132">
    <property type="entry name" value="OLF"/>
    <property type="match status" value="1"/>
</dbReference>
<evidence type="ECO:0000313" key="6">
    <source>
        <dbReference type="Ensembl" id="ENSCSEP00000003157.1"/>
    </source>
</evidence>
<dbReference type="KEGG" id="csem:103379927"/>
<evidence type="ECO:0000256" key="4">
    <source>
        <dbReference type="SAM" id="SignalP"/>
    </source>
</evidence>
<dbReference type="OrthoDB" id="8626508at2759"/>
<comment type="subcellular location">
    <subcellularLocation>
        <location evidence="1">Secreted</location>
    </subcellularLocation>
</comment>
<dbReference type="GO" id="GO:0007165">
    <property type="term" value="P:signal transduction"/>
    <property type="evidence" value="ECO:0007669"/>
    <property type="project" value="TreeGrafter"/>
</dbReference>
<organism evidence="6 7">
    <name type="scientific">Cynoglossus semilaevis</name>
    <name type="common">Tongue sole</name>
    <dbReference type="NCBI Taxonomy" id="244447"/>
    <lineage>
        <taxon>Eukaryota</taxon>
        <taxon>Metazoa</taxon>
        <taxon>Chordata</taxon>
        <taxon>Craniata</taxon>
        <taxon>Vertebrata</taxon>
        <taxon>Euteleostomi</taxon>
        <taxon>Actinopterygii</taxon>
        <taxon>Neopterygii</taxon>
        <taxon>Teleostei</taxon>
        <taxon>Neoteleostei</taxon>
        <taxon>Acanthomorphata</taxon>
        <taxon>Carangaria</taxon>
        <taxon>Pleuronectiformes</taxon>
        <taxon>Pleuronectoidei</taxon>
        <taxon>Cynoglossidae</taxon>
        <taxon>Cynoglossinae</taxon>
        <taxon>Cynoglossus</taxon>
    </lineage>
</organism>
<dbReference type="PANTHER" id="PTHR23192:SF31">
    <property type="entry name" value="OLFACTOMEDIN-4-LIKE"/>
    <property type="match status" value="1"/>
</dbReference>
<feature type="domain" description="Olfactomedin-like" evidence="5">
    <location>
        <begin position="211"/>
        <end position="503"/>
    </location>
</feature>
<feature type="signal peptide" evidence="4">
    <location>
        <begin position="1"/>
        <end position="43"/>
    </location>
</feature>
<proteinExistence type="predicted"/>
<dbReference type="InterPro" id="IPR050605">
    <property type="entry name" value="Olfactomedin-like_domain"/>
</dbReference>
<accession>A0A3P8UL90</accession>
<keyword evidence="7" id="KW-1185">Reference proteome</keyword>
<evidence type="ECO:0000259" key="5">
    <source>
        <dbReference type="PROSITE" id="PS51132"/>
    </source>
</evidence>
<dbReference type="GO" id="GO:0005615">
    <property type="term" value="C:extracellular space"/>
    <property type="evidence" value="ECO:0007669"/>
    <property type="project" value="TreeGrafter"/>
</dbReference>
<name>A0A3P8UL90_CYNSE</name>
<reference evidence="6" key="2">
    <citation type="submission" date="2025-08" db="UniProtKB">
        <authorList>
            <consortium name="Ensembl"/>
        </authorList>
    </citation>
    <scope>IDENTIFICATION</scope>
</reference>
<evidence type="ECO:0000256" key="2">
    <source>
        <dbReference type="ARBA" id="ARBA00022525"/>
    </source>
</evidence>
<dbReference type="GeneTree" id="ENSGT00940000165829"/>
<dbReference type="InterPro" id="IPR003112">
    <property type="entry name" value="Olfac-like_dom"/>
</dbReference>
<comment type="caution">
    <text evidence="3">Lacks conserved residue(s) required for the propagation of feature annotation.</text>
</comment>
<sequence>MRGRRRTLRLLQNPRLLSVNGPALIMLLWTLLLMLSLTGVVRAQRVQGVKKDDACMCEVDTTAWMFPAVKYEETMHSVLTCNDSLYKLQEKVSRSLQRLPQVWDLIINVTARLEPYQFLHYQGLYSDLALRKLQQQLSNLAEDVESLHDEFGSGETQKLSKDVVKLRSDVSRMTMTDTNNMRTVKERLRSLKNRAQSCRSIPQDFRGKDKYCLKGLLRNISAAVISKVSPYGKSTISGSWGKQAQMKEVEGYRQEEREGETEEVDDRYWVQPLTNSHAFGNVLRVYKTYEDFMASTNHRDYSFAPSVSHSNSIEGPSAVLYGDALYYHCYRSADVCRYDLTTNTVKRVTLPGTEVGFNNKFPYCYYECRDYSDIDIEVDETGLWVIYATMGNHGNLVVSRLIWDSNSETVNVTQTWETQQFKKAVSNAFMACGVMYATRFVDKYREEVFYAFDTATGNEDNTLAVPIEKIAKGVSSLSYNPTNKQLYMFNDAYLLAYEAHFELGRTPQ</sequence>
<dbReference type="SUPFAM" id="SSF82171">
    <property type="entry name" value="DPP6 N-terminal domain-like"/>
    <property type="match status" value="1"/>
</dbReference>
<evidence type="ECO:0000313" key="7">
    <source>
        <dbReference type="Proteomes" id="UP000265120"/>
    </source>
</evidence>
<keyword evidence="4" id="KW-0732">Signal</keyword>
<reference evidence="6 7" key="1">
    <citation type="journal article" date="2014" name="Nat. Genet.">
        <title>Whole-genome sequence of a flatfish provides insights into ZW sex chromosome evolution and adaptation to a benthic lifestyle.</title>
        <authorList>
            <person name="Chen S."/>
            <person name="Zhang G."/>
            <person name="Shao C."/>
            <person name="Huang Q."/>
            <person name="Liu G."/>
            <person name="Zhang P."/>
            <person name="Song W."/>
            <person name="An N."/>
            <person name="Chalopin D."/>
            <person name="Volff J.N."/>
            <person name="Hong Y."/>
            <person name="Li Q."/>
            <person name="Sha Z."/>
            <person name="Zhou H."/>
            <person name="Xie M."/>
            <person name="Yu Q."/>
            <person name="Liu Y."/>
            <person name="Xiang H."/>
            <person name="Wang N."/>
            <person name="Wu K."/>
            <person name="Yang C."/>
            <person name="Zhou Q."/>
            <person name="Liao X."/>
            <person name="Yang L."/>
            <person name="Hu Q."/>
            <person name="Zhang J."/>
            <person name="Meng L."/>
            <person name="Jin L."/>
            <person name="Tian Y."/>
            <person name="Lian J."/>
            <person name="Yang J."/>
            <person name="Miao G."/>
            <person name="Liu S."/>
            <person name="Liang Z."/>
            <person name="Yan F."/>
            <person name="Li Y."/>
            <person name="Sun B."/>
            <person name="Zhang H."/>
            <person name="Zhang J."/>
            <person name="Zhu Y."/>
            <person name="Du M."/>
            <person name="Zhao Y."/>
            <person name="Schartl M."/>
            <person name="Tang Q."/>
            <person name="Wang J."/>
        </authorList>
    </citation>
    <scope>NUCLEOTIDE SEQUENCE</scope>
</reference>
<feature type="chain" id="PRO_5017928879" evidence="4">
    <location>
        <begin position="44"/>
        <end position="508"/>
    </location>
</feature>
<dbReference type="OMA" id="PYCYYEC"/>
<dbReference type="Pfam" id="PF02191">
    <property type="entry name" value="OLF"/>
    <property type="match status" value="1"/>
</dbReference>
<dbReference type="AlphaFoldDB" id="A0A3P8UL90"/>
<dbReference type="STRING" id="244447.ENSCSEP00000003157"/>
<evidence type="ECO:0000256" key="3">
    <source>
        <dbReference type="PROSITE-ProRule" id="PRU00446"/>
    </source>
</evidence>
<dbReference type="RefSeq" id="XP_008309873.1">
    <property type="nucleotide sequence ID" value="XM_008311651.3"/>
</dbReference>
<dbReference type="GeneID" id="103379927"/>
<protein>
    <submittedName>
        <fullName evidence="6">Si:ch211-194m7.8</fullName>
    </submittedName>
</protein>
<evidence type="ECO:0000256" key="1">
    <source>
        <dbReference type="ARBA" id="ARBA00004613"/>
    </source>
</evidence>
<dbReference type="Proteomes" id="UP000265120">
    <property type="component" value="Chromosome 6"/>
</dbReference>
<dbReference type="PANTHER" id="PTHR23192">
    <property type="entry name" value="OLFACTOMEDIN-RELATED"/>
    <property type="match status" value="1"/>
</dbReference>
<keyword evidence="2" id="KW-0964">Secreted</keyword>
<dbReference type="Ensembl" id="ENSCSET00000003202.1">
    <property type="protein sequence ID" value="ENSCSEP00000003157.1"/>
    <property type="gene ID" value="ENSCSEG00000002072.1"/>
</dbReference>
<dbReference type="RefSeq" id="XP_024912208.1">
    <property type="nucleotide sequence ID" value="XM_025056440.1"/>
</dbReference>
<dbReference type="InParanoid" id="A0A3P8UL90"/>
<dbReference type="SMART" id="SM00284">
    <property type="entry name" value="OLF"/>
    <property type="match status" value="1"/>
</dbReference>
<reference evidence="6" key="3">
    <citation type="submission" date="2025-09" db="UniProtKB">
        <authorList>
            <consortium name="Ensembl"/>
        </authorList>
    </citation>
    <scope>IDENTIFICATION</scope>
</reference>